<dbReference type="InterPro" id="IPR000119">
    <property type="entry name" value="Hist_DNA-bd"/>
</dbReference>
<organism evidence="11 12">
    <name type="scientific">Bdellovibrio svalbardensis</name>
    <dbReference type="NCBI Taxonomy" id="2972972"/>
    <lineage>
        <taxon>Bacteria</taxon>
        <taxon>Pseudomonadati</taxon>
        <taxon>Bdellovibrionota</taxon>
        <taxon>Bdellovibrionia</taxon>
        <taxon>Bdellovibrionales</taxon>
        <taxon>Pseudobdellovibrionaceae</taxon>
        <taxon>Bdellovibrio</taxon>
    </lineage>
</organism>
<dbReference type="Pfam" id="PF00216">
    <property type="entry name" value="Bac_DNA_binding"/>
    <property type="match status" value="1"/>
</dbReference>
<proteinExistence type="inferred from homology"/>
<dbReference type="PROSITE" id="PS00045">
    <property type="entry name" value="HISTONE_LIKE"/>
    <property type="match status" value="1"/>
</dbReference>
<keyword evidence="3 8" id="KW-0810">Translation regulation</keyword>
<keyword evidence="7 8" id="KW-0233">DNA recombination</keyword>
<dbReference type="PANTHER" id="PTHR33175">
    <property type="entry name" value="DNA-BINDING PROTEIN HU"/>
    <property type="match status" value="1"/>
</dbReference>
<dbReference type="Proteomes" id="UP001152321">
    <property type="component" value="Unassembled WGS sequence"/>
</dbReference>
<evidence type="ECO:0000256" key="5">
    <source>
        <dbReference type="ARBA" id="ARBA00023125"/>
    </source>
</evidence>
<evidence type="ECO:0000256" key="7">
    <source>
        <dbReference type="ARBA" id="ARBA00023172"/>
    </source>
</evidence>
<evidence type="ECO:0000256" key="8">
    <source>
        <dbReference type="HAMAP-Rule" id="MF_00380"/>
    </source>
</evidence>
<evidence type="ECO:0000256" key="2">
    <source>
        <dbReference type="ARBA" id="ARBA00018329"/>
    </source>
</evidence>
<evidence type="ECO:0000256" key="4">
    <source>
        <dbReference type="ARBA" id="ARBA00023015"/>
    </source>
</evidence>
<evidence type="ECO:0000256" key="3">
    <source>
        <dbReference type="ARBA" id="ARBA00022845"/>
    </source>
</evidence>
<evidence type="ECO:0000256" key="9">
    <source>
        <dbReference type="RuleBase" id="RU003939"/>
    </source>
</evidence>
<name>A0ABT6DLC5_9BACT</name>
<reference evidence="11" key="1">
    <citation type="submission" date="2022-08" db="EMBL/GenBank/DDBJ databases">
        <title>Novel Bdellovibrio Species Isolated from Svalbard: Designation Bdellovibrio svalbardensis.</title>
        <authorList>
            <person name="Mitchell R.J."/>
            <person name="Choi S.Y."/>
        </authorList>
    </citation>
    <scope>NUCLEOTIDE SEQUENCE</scope>
    <source>
        <strain evidence="11">PAP01</strain>
    </source>
</reference>
<dbReference type="NCBIfam" id="TIGR00987">
    <property type="entry name" value="himA"/>
    <property type="match status" value="1"/>
</dbReference>
<dbReference type="InterPro" id="IPR020816">
    <property type="entry name" value="Histone-like_DNA-bd_CS"/>
</dbReference>
<dbReference type="CDD" id="cd13835">
    <property type="entry name" value="IHF_A"/>
    <property type="match status" value="1"/>
</dbReference>
<evidence type="ECO:0000256" key="6">
    <source>
        <dbReference type="ARBA" id="ARBA00023163"/>
    </source>
</evidence>
<keyword evidence="4 8" id="KW-0805">Transcription regulation</keyword>
<keyword evidence="12" id="KW-1185">Reference proteome</keyword>
<accession>A0ABT6DLC5</accession>
<comment type="function">
    <text evidence="8 10">This protein is one of the two subunits of integration host factor, a specific DNA-binding protein that functions in genetic recombination as well as in transcriptional and translational control.</text>
</comment>
<evidence type="ECO:0000313" key="12">
    <source>
        <dbReference type="Proteomes" id="UP001152321"/>
    </source>
</evidence>
<keyword evidence="6 8" id="KW-0804">Transcription</keyword>
<keyword evidence="5 8" id="KW-0238">DNA-binding</keyword>
<dbReference type="SMART" id="SM00411">
    <property type="entry name" value="BHL"/>
    <property type="match status" value="1"/>
</dbReference>
<evidence type="ECO:0000256" key="1">
    <source>
        <dbReference type="ARBA" id="ARBA00010529"/>
    </source>
</evidence>
<dbReference type="HAMAP" id="MF_00380">
    <property type="entry name" value="IHF_alpha"/>
    <property type="match status" value="1"/>
</dbReference>
<dbReference type="Gene3D" id="4.10.520.10">
    <property type="entry name" value="IHF-like DNA-binding proteins"/>
    <property type="match status" value="1"/>
</dbReference>
<dbReference type="InterPro" id="IPR010992">
    <property type="entry name" value="IHF-like_DNA-bd_dom_sf"/>
</dbReference>
<comment type="caution">
    <text evidence="11">The sequence shown here is derived from an EMBL/GenBank/DDBJ whole genome shotgun (WGS) entry which is preliminary data.</text>
</comment>
<comment type="subunit">
    <text evidence="8 10">Heterodimer of an alpha and a beta chain.</text>
</comment>
<gene>
    <name evidence="8" type="primary">ihfA</name>
    <name evidence="8" type="synonym">himA</name>
    <name evidence="11" type="ORF">NWE73_13490</name>
</gene>
<dbReference type="NCBIfam" id="NF001401">
    <property type="entry name" value="PRK00285.1"/>
    <property type="match status" value="1"/>
</dbReference>
<dbReference type="PANTHER" id="PTHR33175:SF2">
    <property type="entry name" value="INTEGRATION HOST FACTOR SUBUNIT ALPHA"/>
    <property type="match status" value="1"/>
</dbReference>
<sequence>MAGQNLGKSTVTKADIVENVYQKIGFSKKEASELVELCFDTLKTVLQNGEKVKISGFGNFVVRGKNERIGRNPQTGEQIKISARRVLTFRPSQVLKAMLNGEEYAHLKDDDDDDDDDYGDDE</sequence>
<dbReference type="InterPro" id="IPR005684">
    <property type="entry name" value="IHF_alpha"/>
</dbReference>
<evidence type="ECO:0000313" key="11">
    <source>
        <dbReference type="EMBL" id="MDG0817389.1"/>
    </source>
</evidence>
<dbReference type="PRINTS" id="PR01727">
    <property type="entry name" value="DNABINDINGHU"/>
</dbReference>
<dbReference type="SUPFAM" id="SSF47729">
    <property type="entry name" value="IHF-like DNA-binding proteins"/>
    <property type="match status" value="1"/>
</dbReference>
<dbReference type="EMBL" id="JANRMI010000004">
    <property type="protein sequence ID" value="MDG0817389.1"/>
    <property type="molecule type" value="Genomic_DNA"/>
</dbReference>
<protein>
    <recommendedName>
        <fullName evidence="2 8">Integration host factor subunit alpha</fullName>
        <shortName evidence="8">IHF-alpha</shortName>
    </recommendedName>
</protein>
<evidence type="ECO:0000256" key="10">
    <source>
        <dbReference type="RuleBase" id="RU004485"/>
    </source>
</evidence>
<comment type="similarity">
    <text evidence="1 8 9">Belongs to the bacterial histone-like protein family.</text>
</comment>